<gene>
    <name evidence="3" type="ORF">ACH49W_09140</name>
</gene>
<comment type="caution">
    <text evidence="3">The sequence shown here is derived from an EMBL/GenBank/DDBJ whole genome shotgun (WGS) entry which is preliminary data.</text>
</comment>
<keyword evidence="1" id="KW-0732">Signal</keyword>
<dbReference type="RefSeq" id="WP_397092220.1">
    <property type="nucleotide sequence ID" value="NZ_JBIRYO010000005.1"/>
</dbReference>
<feature type="domain" description="DUF8020" evidence="2">
    <location>
        <begin position="35"/>
        <end position="105"/>
    </location>
</feature>
<organism evidence="3 4">
    <name type="scientific">Nocardia xishanensis</name>
    <dbReference type="NCBI Taxonomy" id="238964"/>
    <lineage>
        <taxon>Bacteria</taxon>
        <taxon>Bacillati</taxon>
        <taxon>Actinomycetota</taxon>
        <taxon>Actinomycetes</taxon>
        <taxon>Mycobacteriales</taxon>
        <taxon>Nocardiaceae</taxon>
        <taxon>Nocardia</taxon>
    </lineage>
</organism>
<dbReference type="Pfam" id="PF26059">
    <property type="entry name" value="DUF8020"/>
    <property type="match status" value="1"/>
</dbReference>
<feature type="signal peptide" evidence="1">
    <location>
        <begin position="1"/>
        <end position="26"/>
    </location>
</feature>
<dbReference type="InterPro" id="IPR058333">
    <property type="entry name" value="DUF8020"/>
</dbReference>
<proteinExistence type="predicted"/>
<evidence type="ECO:0000259" key="2">
    <source>
        <dbReference type="Pfam" id="PF26059"/>
    </source>
</evidence>
<dbReference type="Proteomes" id="UP001611415">
    <property type="component" value="Unassembled WGS sequence"/>
</dbReference>
<keyword evidence="4" id="KW-1185">Reference proteome</keyword>
<evidence type="ECO:0000313" key="4">
    <source>
        <dbReference type="Proteomes" id="UP001611415"/>
    </source>
</evidence>
<feature type="chain" id="PRO_5047542934" evidence="1">
    <location>
        <begin position="27"/>
        <end position="218"/>
    </location>
</feature>
<evidence type="ECO:0000313" key="3">
    <source>
        <dbReference type="EMBL" id="MFI2473529.1"/>
    </source>
</evidence>
<accession>A0ABW7WXJ7</accession>
<reference evidence="3 4" key="1">
    <citation type="submission" date="2024-10" db="EMBL/GenBank/DDBJ databases">
        <title>The Natural Products Discovery Center: Release of the First 8490 Sequenced Strains for Exploring Actinobacteria Biosynthetic Diversity.</title>
        <authorList>
            <person name="Kalkreuter E."/>
            <person name="Kautsar S.A."/>
            <person name="Yang D."/>
            <person name="Bader C.D."/>
            <person name="Teijaro C.N."/>
            <person name="Fluegel L."/>
            <person name="Davis C.M."/>
            <person name="Simpson J.R."/>
            <person name="Lauterbach L."/>
            <person name="Steele A.D."/>
            <person name="Gui C."/>
            <person name="Meng S."/>
            <person name="Li G."/>
            <person name="Viehrig K."/>
            <person name="Ye F."/>
            <person name="Su P."/>
            <person name="Kiefer A.F."/>
            <person name="Nichols A."/>
            <person name="Cepeda A.J."/>
            <person name="Yan W."/>
            <person name="Fan B."/>
            <person name="Jiang Y."/>
            <person name="Adhikari A."/>
            <person name="Zheng C.-J."/>
            <person name="Schuster L."/>
            <person name="Cowan T.M."/>
            <person name="Smanski M.J."/>
            <person name="Chevrette M.G."/>
            <person name="De Carvalho L.P.S."/>
            <person name="Shen B."/>
        </authorList>
    </citation>
    <scope>NUCLEOTIDE SEQUENCE [LARGE SCALE GENOMIC DNA]</scope>
    <source>
        <strain evidence="3 4">NPDC019275</strain>
    </source>
</reference>
<protein>
    <submittedName>
        <fullName evidence="3">Ammonium transporter</fullName>
    </submittedName>
</protein>
<evidence type="ECO:0000256" key="1">
    <source>
        <dbReference type="SAM" id="SignalP"/>
    </source>
</evidence>
<dbReference type="EMBL" id="JBIRYO010000005">
    <property type="protein sequence ID" value="MFI2473529.1"/>
    <property type="molecule type" value="Genomic_DNA"/>
</dbReference>
<name>A0ABW7WXJ7_9NOCA</name>
<sequence>MILRKITAVVVPLVAAVAVGAGTVHAQPAAAPVPDIGYEAKLIGDTIITTLTNGSFELTGNSVAIKDSKGNAVVTLPLSVRQDGLEYPLPHKVRDDRRVLELTAVKNTAQARPVQAVPVASLMENQQAMNAFASQFGIATAVGGFIGTALGALIGLSGIITGPGVIASVITGASIGGIIGTILVGGPALVVAGIDLISTLTAAPGTTKWTDQTGVPVN</sequence>